<gene>
    <name evidence="1" type="primary">RvY_06146-1</name>
    <name evidence="1" type="synonym">RvY_06146.1</name>
    <name evidence="1" type="ORF">RvY_06146</name>
</gene>
<sequence length="200" mass="22724">MSTRRKATRAELEVFCGHLTFAGRAVHGARTFTRIFLDGMSPLKEDTHRLRISAVLRNELQWWSEIAPLFNGLCPYKFGSARRVYRISTDAFFSGFGATSCTGLWLTGSWISGQKPLDKDMWSNWVESPTMHDSFLAQVGVLHFTERCRDRHKQVYYVIEVEGIPHLLFGAQTPAVACLILNILPLHSLSLRQTGIFLHL</sequence>
<proteinExistence type="predicted"/>
<reference evidence="1 2" key="1">
    <citation type="journal article" date="2016" name="Nat. Commun.">
        <title>Extremotolerant tardigrade genome and improved radiotolerance of human cultured cells by tardigrade-unique protein.</title>
        <authorList>
            <person name="Hashimoto T."/>
            <person name="Horikawa D.D."/>
            <person name="Saito Y."/>
            <person name="Kuwahara H."/>
            <person name="Kozuka-Hata H."/>
            <person name="Shin-I T."/>
            <person name="Minakuchi Y."/>
            <person name="Ohishi K."/>
            <person name="Motoyama A."/>
            <person name="Aizu T."/>
            <person name="Enomoto A."/>
            <person name="Kondo K."/>
            <person name="Tanaka S."/>
            <person name="Hara Y."/>
            <person name="Koshikawa S."/>
            <person name="Sagara H."/>
            <person name="Miura T."/>
            <person name="Yokobori S."/>
            <person name="Miyagawa K."/>
            <person name="Suzuki Y."/>
            <person name="Kubo T."/>
            <person name="Oyama M."/>
            <person name="Kohara Y."/>
            <person name="Fujiyama A."/>
            <person name="Arakawa K."/>
            <person name="Katayama T."/>
            <person name="Toyoda A."/>
            <person name="Kunieda T."/>
        </authorList>
    </citation>
    <scope>NUCLEOTIDE SEQUENCE [LARGE SCALE GENOMIC DNA]</scope>
    <source>
        <strain evidence="1 2">YOKOZUNA-1</strain>
    </source>
</reference>
<name>A0A1D1V3Y4_RAMVA</name>
<evidence type="ECO:0000313" key="2">
    <source>
        <dbReference type="Proteomes" id="UP000186922"/>
    </source>
</evidence>
<evidence type="ECO:0000313" key="1">
    <source>
        <dbReference type="EMBL" id="GAU94357.1"/>
    </source>
</evidence>
<dbReference type="AlphaFoldDB" id="A0A1D1V3Y4"/>
<accession>A0A1D1V3Y4</accession>
<protein>
    <submittedName>
        <fullName evidence="1">Uncharacterized protein</fullName>
    </submittedName>
</protein>
<comment type="caution">
    <text evidence="1">The sequence shown here is derived from an EMBL/GenBank/DDBJ whole genome shotgun (WGS) entry which is preliminary data.</text>
</comment>
<dbReference type="EMBL" id="BDGG01000002">
    <property type="protein sequence ID" value="GAU94357.1"/>
    <property type="molecule type" value="Genomic_DNA"/>
</dbReference>
<keyword evidence="2" id="KW-1185">Reference proteome</keyword>
<dbReference type="Proteomes" id="UP000186922">
    <property type="component" value="Unassembled WGS sequence"/>
</dbReference>
<organism evidence="1 2">
    <name type="scientific">Ramazzottius varieornatus</name>
    <name type="common">Water bear</name>
    <name type="synonym">Tardigrade</name>
    <dbReference type="NCBI Taxonomy" id="947166"/>
    <lineage>
        <taxon>Eukaryota</taxon>
        <taxon>Metazoa</taxon>
        <taxon>Ecdysozoa</taxon>
        <taxon>Tardigrada</taxon>
        <taxon>Eutardigrada</taxon>
        <taxon>Parachela</taxon>
        <taxon>Hypsibioidea</taxon>
        <taxon>Ramazzottiidae</taxon>
        <taxon>Ramazzottius</taxon>
    </lineage>
</organism>